<dbReference type="GO" id="GO:0046872">
    <property type="term" value="F:metal ion binding"/>
    <property type="evidence" value="ECO:0007669"/>
    <property type="project" value="UniProtKB-KW"/>
</dbReference>
<dbReference type="PANTHER" id="PTHR31609:SF1">
    <property type="entry name" value="CARBOHYDRATE DEACETYLASE"/>
    <property type="match status" value="1"/>
</dbReference>
<comment type="cofactor">
    <cofactor evidence="1">
        <name>Mg(2+)</name>
        <dbReference type="ChEBI" id="CHEBI:18420"/>
    </cofactor>
</comment>
<reference evidence="7 8" key="2">
    <citation type="journal article" date="2021" name="Microorganisms">
        <title>The Ever-Expanding Pseudomonas Genus: Description of 43 New Species and Partition of the Pseudomonas putida Group.</title>
        <authorList>
            <person name="Girard L."/>
            <person name="Lood C."/>
            <person name="Hofte M."/>
            <person name="Vandamme P."/>
            <person name="Rokni-Zadeh H."/>
            <person name="van Noort V."/>
            <person name="Lavigne R."/>
            <person name="De Mot R."/>
        </authorList>
    </citation>
    <scope>NUCLEOTIDE SEQUENCE [LARGE SCALE GENOMIC DNA]</scope>
    <source>
        <strain evidence="7 8">RW9S1A</strain>
    </source>
</reference>
<reference evidence="7 8" key="1">
    <citation type="journal article" date="2020" name="Microorganisms">
        <title>Reliable Identification of Environmental Pseudomonas Isolates Using the rpoD Gene.</title>
        <authorList>
            <consortium name="The Broad Institute Genome Sequencing Platform"/>
            <person name="Girard L."/>
            <person name="Lood C."/>
            <person name="Rokni-Zadeh H."/>
            <person name="van Noort V."/>
            <person name="Lavigne R."/>
            <person name="De Mot R."/>
        </authorList>
    </citation>
    <scope>NUCLEOTIDE SEQUENCE [LARGE SCALE GENOMIC DNA]</scope>
    <source>
        <strain evidence="7 8">RW9S1A</strain>
    </source>
</reference>
<dbReference type="AlphaFoldDB" id="A0A9E6U081"/>
<organism evidence="7 8">
    <name type="scientific">Pseudomonas xantholysinigenes</name>
    <dbReference type="NCBI Taxonomy" id="2745490"/>
    <lineage>
        <taxon>Bacteria</taxon>
        <taxon>Pseudomonadati</taxon>
        <taxon>Pseudomonadota</taxon>
        <taxon>Gammaproteobacteria</taxon>
        <taxon>Pseudomonadales</taxon>
        <taxon>Pseudomonadaceae</taxon>
        <taxon>Pseudomonas</taxon>
    </lineage>
</organism>
<keyword evidence="5" id="KW-0119">Carbohydrate metabolism</keyword>
<gene>
    <name evidence="7" type="ORF">HU772_012060</name>
</gene>
<feature type="region of interest" description="Disordered" evidence="6">
    <location>
        <begin position="252"/>
        <end position="271"/>
    </location>
</feature>
<evidence type="ECO:0000256" key="1">
    <source>
        <dbReference type="ARBA" id="ARBA00001946"/>
    </source>
</evidence>
<evidence type="ECO:0000313" key="7">
    <source>
        <dbReference type="EMBL" id="QXI40764.1"/>
    </source>
</evidence>
<evidence type="ECO:0000256" key="3">
    <source>
        <dbReference type="ARBA" id="ARBA00022801"/>
    </source>
</evidence>
<dbReference type="RefSeq" id="WP_186661504.1">
    <property type="nucleotide sequence ID" value="NZ_CP077095.1"/>
</dbReference>
<keyword evidence="2" id="KW-0479">Metal-binding</keyword>
<evidence type="ECO:0000313" key="8">
    <source>
        <dbReference type="Proteomes" id="UP000633418"/>
    </source>
</evidence>
<dbReference type="KEGG" id="pxn:HU772_012060"/>
<name>A0A9E6U081_9PSED</name>
<dbReference type="Gene3D" id="3.20.20.370">
    <property type="entry name" value="Glycoside hydrolase/deacetylase"/>
    <property type="match status" value="1"/>
</dbReference>
<dbReference type="EMBL" id="CP077095">
    <property type="protein sequence ID" value="QXI40764.1"/>
    <property type="molecule type" value="Genomic_DNA"/>
</dbReference>
<dbReference type="PANTHER" id="PTHR31609">
    <property type="entry name" value="YDJC DEACETYLASE FAMILY MEMBER"/>
    <property type="match status" value="1"/>
</dbReference>
<keyword evidence="3" id="KW-0378">Hydrolase</keyword>
<evidence type="ECO:0000256" key="4">
    <source>
        <dbReference type="ARBA" id="ARBA00022842"/>
    </source>
</evidence>
<dbReference type="InterPro" id="IPR006879">
    <property type="entry name" value="YdjC-like"/>
</dbReference>
<protein>
    <submittedName>
        <fullName evidence="7">ChbG/HpnK family deacetylase</fullName>
    </submittedName>
</protein>
<dbReference type="InterPro" id="IPR011330">
    <property type="entry name" value="Glyco_hydro/deAcase_b/a-brl"/>
</dbReference>
<dbReference type="GO" id="GO:0016787">
    <property type="term" value="F:hydrolase activity"/>
    <property type="evidence" value="ECO:0007669"/>
    <property type="project" value="UniProtKB-KW"/>
</dbReference>
<dbReference type="Pfam" id="PF04794">
    <property type="entry name" value="YdjC"/>
    <property type="match status" value="1"/>
</dbReference>
<evidence type="ECO:0000256" key="6">
    <source>
        <dbReference type="SAM" id="MobiDB-lite"/>
    </source>
</evidence>
<sequence length="271" mass="29104">MPSQVIVNADDFGLSAHTNAVILHAFQAGLISSATAMANMPAFAAACQLAQQPALSGRVGLHFNLTYGRPLSQAILAEPRFCAPHGEFDLRLKQRTLRLSRRERAAVEQELEAQWKHCLDHGLMPSHLDSHQHVHNIWPVGEVVARFARAQGVPVRLARNLGHNIGPLKRLFKTLLNQRLRQLGGASADYVCTPADLKAGLAPREGVLEVVAHPSALGGHDFGDAYLARGESLKALIDTLLEGVPRVNYAGLSASPSAPDARATRQSAAGP</sequence>
<dbReference type="GO" id="GO:0005975">
    <property type="term" value="P:carbohydrate metabolic process"/>
    <property type="evidence" value="ECO:0007669"/>
    <property type="project" value="InterPro"/>
</dbReference>
<evidence type="ECO:0000256" key="5">
    <source>
        <dbReference type="ARBA" id="ARBA00023277"/>
    </source>
</evidence>
<evidence type="ECO:0000256" key="2">
    <source>
        <dbReference type="ARBA" id="ARBA00022723"/>
    </source>
</evidence>
<keyword evidence="8" id="KW-1185">Reference proteome</keyword>
<dbReference type="Proteomes" id="UP000633418">
    <property type="component" value="Chromosome"/>
</dbReference>
<dbReference type="SUPFAM" id="SSF88713">
    <property type="entry name" value="Glycoside hydrolase/deacetylase"/>
    <property type="match status" value="1"/>
</dbReference>
<accession>A0A9E6U081</accession>
<keyword evidence="4" id="KW-0460">Magnesium</keyword>
<dbReference type="GO" id="GO:0019213">
    <property type="term" value="F:deacetylase activity"/>
    <property type="evidence" value="ECO:0007669"/>
    <property type="project" value="TreeGrafter"/>
</dbReference>
<proteinExistence type="predicted"/>